<feature type="domain" description="SLH" evidence="6">
    <location>
        <begin position="1207"/>
        <end position="1270"/>
    </location>
</feature>
<dbReference type="InterPro" id="IPR034058">
    <property type="entry name" value="TagA/B/C/D_pept_dom"/>
</dbReference>
<dbReference type="STRING" id="477974.Daud_2129"/>
<dbReference type="OrthoDB" id="900053at2"/>
<accession>B1I6I9</accession>
<comment type="similarity">
    <text evidence="5">Belongs to the peptidase S8 family.</text>
</comment>
<keyword evidence="8" id="KW-1185">Reference proteome</keyword>
<evidence type="ECO:0000313" key="7">
    <source>
        <dbReference type="EMBL" id="ACA60616.1"/>
    </source>
</evidence>
<name>B1I6I9_DESAP</name>
<reference evidence="7 8" key="2">
    <citation type="journal article" date="2008" name="Science">
        <title>Environmental genomics reveals a single-species ecosystem deep within Earth.</title>
        <authorList>
            <person name="Chivian D."/>
            <person name="Brodie E.L."/>
            <person name="Alm E.J."/>
            <person name="Culley D.E."/>
            <person name="Dehal P.S."/>
            <person name="Desantis T.Z."/>
            <person name="Gihring T.M."/>
            <person name="Lapidus A."/>
            <person name="Lin L.H."/>
            <person name="Lowry S.R."/>
            <person name="Moser D.P."/>
            <person name="Richardson P.M."/>
            <person name="Southam G."/>
            <person name="Wanger G."/>
            <person name="Pratt L.M."/>
            <person name="Andersen G.L."/>
            <person name="Hazen T.C."/>
            <person name="Brockman F.J."/>
            <person name="Arkin A.P."/>
            <person name="Onstott T.C."/>
        </authorList>
    </citation>
    <scope>NUCLEOTIDE SEQUENCE [LARGE SCALE GENOMIC DNA]</scope>
    <source>
        <strain evidence="7 8">MP104C</strain>
    </source>
</reference>
<feature type="active site" description="Charge relay system" evidence="5">
    <location>
        <position position="186"/>
    </location>
</feature>
<protein>
    <submittedName>
        <fullName evidence="7">Peptidase S8 and S53, subtilisin, kexin, sedolisin</fullName>
    </submittedName>
</protein>
<dbReference type="eggNOG" id="COG1404">
    <property type="taxonomic scope" value="Bacteria"/>
</dbReference>
<keyword evidence="3 5" id="KW-0378">Hydrolase</keyword>
<feature type="active site" description="Charge relay system" evidence="5">
    <location>
        <position position="415"/>
    </location>
</feature>
<keyword evidence="1 5" id="KW-0645">Protease</keyword>
<dbReference type="InterPro" id="IPR000209">
    <property type="entry name" value="Peptidase_S8/S53_dom"/>
</dbReference>
<evidence type="ECO:0000256" key="4">
    <source>
        <dbReference type="ARBA" id="ARBA00022825"/>
    </source>
</evidence>
<evidence type="ECO:0000256" key="1">
    <source>
        <dbReference type="ARBA" id="ARBA00022670"/>
    </source>
</evidence>
<keyword evidence="2" id="KW-0677">Repeat</keyword>
<evidence type="ECO:0000256" key="5">
    <source>
        <dbReference type="PROSITE-ProRule" id="PRU01240"/>
    </source>
</evidence>
<dbReference type="Pfam" id="PF00395">
    <property type="entry name" value="SLH"/>
    <property type="match status" value="3"/>
</dbReference>
<dbReference type="InterPro" id="IPR001119">
    <property type="entry name" value="SLH_dom"/>
</dbReference>
<evidence type="ECO:0000256" key="2">
    <source>
        <dbReference type="ARBA" id="ARBA00022737"/>
    </source>
</evidence>
<dbReference type="Gene3D" id="2.60.120.380">
    <property type="match status" value="1"/>
</dbReference>
<dbReference type="SUPFAM" id="SSF49785">
    <property type="entry name" value="Galactose-binding domain-like"/>
    <property type="match status" value="1"/>
</dbReference>
<dbReference type="PROSITE" id="PS51272">
    <property type="entry name" value="SLH"/>
    <property type="match status" value="3"/>
</dbReference>
<dbReference type="GO" id="GO:0004252">
    <property type="term" value="F:serine-type endopeptidase activity"/>
    <property type="evidence" value="ECO:0007669"/>
    <property type="project" value="UniProtKB-UniRule"/>
</dbReference>
<dbReference type="PANTHER" id="PTHR43399">
    <property type="entry name" value="SUBTILISIN-RELATED"/>
    <property type="match status" value="1"/>
</dbReference>
<dbReference type="InterPro" id="IPR008979">
    <property type="entry name" value="Galactose-bd-like_sf"/>
</dbReference>
<dbReference type="InterPro" id="IPR051048">
    <property type="entry name" value="Peptidase_S8/S53_subtilisin"/>
</dbReference>
<dbReference type="InterPro" id="IPR036852">
    <property type="entry name" value="Peptidase_S8/S53_dom_sf"/>
</dbReference>
<dbReference type="Gene3D" id="3.40.50.200">
    <property type="entry name" value="Peptidase S8/S53 domain"/>
    <property type="match status" value="1"/>
</dbReference>
<dbReference type="PANTHER" id="PTHR43399:SF5">
    <property type="entry name" value="PEPTIDASE S8 FAMILY WITH PROTEASE-ASSOCIATED DOMAIN"/>
    <property type="match status" value="1"/>
</dbReference>
<feature type="domain" description="SLH" evidence="6">
    <location>
        <begin position="1145"/>
        <end position="1206"/>
    </location>
</feature>
<feature type="domain" description="SLH" evidence="6">
    <location>
        <begin position="1271"/>
        <end position="1328"/>
    </location>
</feature>
<dbReference type="RefSeq" id="WP_012303191.1">
    <property type="nucleotide sequence ID" value="NC_010424.1"/>
</dbReference>
<organism evidence="7 8">
    <name type="scientific">Desulforudis audaxviator (strain MP104C)</name>
    <dbReference type="NCBI Taxonomy" id="477974"/>
    <lineage>
        <taxon>Bacteria</taxon>
        <taxon>Bacillati</taxon>
        <taxon>Bacillota</taxon>
        <taxon>Clostridia</taxon>
        <taxon>Thermoanaerobacterales</taxon>
        <taxon>Candidatus Desulforudaceae</taxon>
        <taxon>Candidatus Desulforudis</taxon>
    </lineage>
</organism>
<gene>
    <name evidence="7" type="ordered locus">Daud_2129</name>
</gene>
<reference evidence="8" key="1">
    <citation type="submission" date="2007-10" db="EMBL/GenBank/DDBJ databases">
        <title>Complete sequence of chromosome of Desulforudis audaxviator MP104C.</title>
        <authorList>
            <person name="Copeland A."/>
            <person name="Lucas S."/>
            <person name="Lapidus A."/>
            <person name="Barry K."/>
            <person name="Glavina del Rio T."/>
            <person name="Dalin E."/>
            <person name="Tice H."/>
            <person name="Bruce D."/>
            <person name="Pitluck S."/>
            <person name="Lowry S.R."/>
            <person name="Larimer F."/>
            <person name="Land M.L."/>
            <person name="Hauser L."/>
            <person name="Kyrpides N."/>
            <person name="Ivanova N.N."/>
            <person name="Richardson P."/>
        </authorList>
    </citation>
    <scope>NUCLEOTIDE SEQUENCE [LARGE SCALE GENOMIC DNA]</scope>
    <source>
        <strain evidence="8">MP104C</strain>
    </source>
</reference>
<keyword evidence="4 5" id="KW-0720">Serine protease</keyword>
<sequence length="1328" mass="139442">MQKQRQLFVLGALVVLSALLITVFLLAPGGGGLFGPAAGPETRPGKTGRTGPLTVLETVPPPASAAAAADAGRPADGSGGDPLVLNVTLFRADAKDRVAALVHAHGGTVLRGLDEEDGRVLRVSLSTPLPEALAGSPDVFSLEPYEAPVLLNDRVRAVIGADFLTVPGFATPSGLTGAGQIVAVADSGLDRGRTDEIHPDLASVPGRMPKVVLLRSWSGGGTADPVGHGTHVAATVAGTGTASGGKHRGVAPGASIYFQALLNPAGELEPPADLVSLFRPAYEAGARVHVNGWGGRTNAYRSVSAQVDRFVHYYRDFLPVFGAGNAGPHHGTLTPEANSKNALVVGASQNPRPAYGPDSLAADKAAAFSSRGPAADGRIKPDLLAPGTAVISARSALVADNYPAHPAYQRMEGTSMAAAAAGGSAVLLREYFRVEERLARPSAALLRAALVNGARPVKGAEPRQTFGILDLGATVLALREKTFHHIDAHNGLAEGEAVSRTFAVEHPDAPFSATLAWTDPPAAPGAARTLVNNLDLTVTSPDGTVFHGNDFAGIGRSDDVNNIERVVIARPQPGTYTVTVRAARVAENAAWSRGTAAPAQDFALVFGCLPVRETALGANGNALETAGGGRVELPRAGAKNLVNGVRAGGTAKDILPGADLYLFGPSAEAPRAAYAVSATWRAGAVKTLDFEGETVFAAINPLEREGGYFLAPQGRNAVWINGAPGTPEALPPGVEITGAVNPSTQTLWRVEAFYRERDGLLAAIDAAAGKIRLVGDEEPLRISPAAAVSIDDVVVDGCWIDRPFGAAGAAVVGELRAGMAVRLVLSPTTGEVQYISARRPIAFGGLHAVDPESRRLTLETGTEFKVFPGAAIRRDRETVPLEALRPGDRLLAVLLPGSREVLGVEAFSRVLYGQVLYTGETVAYLMDEYDVFRSITFTPGTQFFRWGLRVDAAALSPGLWVRVLLDPAGHPHQPGRVGRALRFDVAERAVRGAGTLEMYDPGRRLVRIDGQEYRLDPRTAVLKNGYPVTAESLRPGERVEFTALPAGAEQVLIEVAARSVPGVPAPELSASGLPFNGYLLVSGRTSADRVHFVHADGSRLEVPLRERSFAYPVQRQPGETSLRVVAVDSQSGAVTGQTVSFPPLREARVLTDIRGSWAERDIQALSARNLMVGYPDGTFRPDRPVNRAEFSAVLVRLLGWPTRPGAAPGFADDAAVPDWARPSVAAARDRGLVSGYPDGTFRPAAPVTRAEAAAVLVRALEQFRDPPPDSPPPYADWALVPDWAQAPVSRAYEAGIFRGRPDGRFAPAAPVTRAELAAALNRFLAAGR</sequence>
<dbReference type="SUPFAM" id="SSF52743">
    <property type="entry name" value="Subtilisin-like"/>
    <property type="match status" value="1"/>
</dbReference>
<dbReference type="GO" id="GO:0006508">
    <property type="term" value="P:proteolysis"/>
    <property type="evidence" value="ECO:0007669"/>
    <property type="project" value="UniProtKB-KW"/>
</dbReference>
<evidence type="ECO:0000256" key="3">
    <source>
        <dbReference type="ARBA" id="ARBA00022801"/>
    </source>
</evidence>
<dbReference type="Pfam" id="PF00082">
    <property type="entry name" value="Peptidase_S8"/>
    <property type="match status" value="1"/>
</dbReference>
<dbReference type="KEGG" id="dau:Daud_2129"/>
<dbReference type="CDD" id="cd04842">
    <property type="entry name" value="Peptidases_S8_Kp43_protease"/>
    <property type="match status" value="1"/>
</dbReference>
<dbReference type="PROSITE" id="PS51892">
    <property type="entry name" value="SUBTILASE"/>
    <property type="match status" value="1"/>
</dbReference>
<dbReference type="EMBL" id="CP000860">
    <property type="protein sequence ID" value="ACA60616.1"/>
    <property type="molecule type" value="Genomic_DNA"/>
</dbReference>
<proteinExistence type="inferred from homology"/>
<evidence type="ECO:0000313" key="8">
    <source>
        <dbReference type="Proteomes" id="UP000008544"/>
    </source>
</evidence>
<feature type="active site" description="Charge relay system" evidence="5">
    <location>
        <position position="228"/>
    </location>
</feature>
<dbReference type="InterPro" id="IPR015500">
    <property type="entry name" value="Peptidase_S8_subtilisin-rel"/>
</dbReference>
<evidence type="ECO:0000259" key="6">
    <source>
        <dbReference type="PROSITE" id="PS51272"/>
    </source>
</evidence>
<dbReference type="Proteomes" id="UP000008544">
    <property type="component" value="Chromosome"/>
</dbReference>
<dbReference type="HOGENOM" id="CLU_269152_0_0_9"/>
<dbReference type="PRINTS" id="PR00723">
    <property type="entry name" value="SUBTILISIN"/>
</dbReference>